<gene>
    <name evidence="1" type="ORF">DW228_24770</name>
</gene>
<evidence type="ECO:0000313" key="1">
    <source>
        <dbReference type="EMBL" id="RHH04375.1"/>
    </source>
</evidence>
<protein>
    <submittedName>
        <fullName evidence="1">Uncharacterized protein</fullName>
    </submittedName>
</protein>
<name>A0A396BPN9_BACFG</name>
<proteinExistence type="predicted"/>
<dbReference type="Proteomes" id="UP000266644">
    <property type="component" value="Unassembled WGS sequence"/>
</dbReference>
<dbReference type="AlphaFoldDB" id="A0A396BPN9"/>
<reference evidence="1 2" key="1">
    <citation type="submission" date="2018-08" db="EMBL/GenBank/DDBJ databases">
        <title>A genome reference for cultivated species of the human gut microbiota.</title>
        <authorList>
            <person name="Zou Y."/>
            <person name="Xue W."/>
            <person name="Luo G."/>
        </authorList>
    </citation>
    <scope>NUCLEOTIDE SEQUENCE [LARGE SCALE GENOMIC DNA]</scope>
    <source>
        <strain evidence="1 2">AM18-6</strain>
    </source>
</reference>
<dbReference type="EMBL" id="QRJE01000077">
    <property type="protein sequence ID" value="RHH04375.1"/>
    <property type="molecule type" value="Genomic_DNA"/>
</dbReference>
<comment type="caution">
    <text evidence="1">The sequence shown here is derived from an EMBL/GenBank/DDBJ whole genome shotgun (WGS) entry which is preliminary data.</text>
</comment>
<sequence length="69" mass="8147">MRLEQVWVQRIFKSKVWSGSGRSAITKDKRIAGQAQVKERKYQRLDHRLRIGHKKKARLQISLKQISSC</sequence>
<organism evidence="1 2">
    <name type="scientific">Bacteroides fragilis</name>
    <dbReference type="NCBI Taxonomy" id="817"/>
    <lineage>
        <taxon>Bacteria</taxon>
        <taxon>Pseudomonadati</taxon>
        <taxon>Bacteroidota</taxon>
        <taxon>Bacteroidia</taxon>
        <taxon>Bacteroidales</taxon>
        <taxon>Bacteroidaceae</taxon>
        <taxon>Bacteroides</taxon>
    </lineage>
</organism>
<evidence type="ECO:0000313" key="2">
    <source>
        <dbReference type="Proteomes" id="UP000266644"/>
    </source>
</evidence>
<accession>A0A396BPN9</accession>